<dbReference type="InterPro" id="IPR031677">
    <property type="entry name" value="TEX38"/>
</dbReference>
<protein>
    <submittedName>
        <fullName evidence="1">Testis-expressed sequence 38 protein</fullName>
    </submittedName>
</protein>
<dbReference type="PANTHER" id="PTHR37362">
    <property type="entry name" value="TESTIS-EXPRESSED PROTEIN 38"/>
    <property type="match status" value="1"/>
</dbReference>
<sequence>MGLCCVITGSCIIFLHWRKKLQQERCAQQWVEVMTAATFTYDPLLYWINTQRHHGINAAIKIGHFPAFTNTEIKVQIPECLWDSDTPEGKGYGLRGSSPKAESPIAMKAALVVTHQPDATAPDNLKSANTKLSVM</sequence>
<accession>A0AA41NIH9</accession>
<dbReference type="Pfam" id="PF15834">
    <property type="entry name" value="THEG4"/>
    <property type="match status" value="1"/>
</dbReference>
<dbReference type="PANTHER" id="PTHR37362:SF1">
    <property type="entry name" value="TESTIS-EXPRESSED PROTEIN 38"/>
    <property type="match status" value="1"/>
</dbReference>
<dbReference type="EMBL" id="JAATJV010445263">
    <property type="protein sequence ID" value="MBZ3891078.1"/>
    <property type="molecule type" value="Genomic_DNA"/>
</dbReference>
<comment type="caution">
    <text evidence="1">The sequence shown here is derived from an EMBL/GenBank/DDBJ whole genome shotgun (WGS) entry which is preliminary data.</text>
</comment>
<evidence type="ECO:0000313" key="1">
    <source>
        <dbReference type="EMBL" id="MBZ3891078.1"/>
    </source>
</evidence>
<organism evidence="1 2">
    <name type="scientific">Sciurus carolinensis</name>
    <name type="common">Eastern gray squirrel</name>
    <dbReference type="NCBI Taxonomy" id="30640"/>
    <lineage>
        <taxon>Eukaryota</taxon>
        <taxon>Metazoa</taxon>
        <taxon>Chordata</taxon>
        <taxon>Craniata</taxon>
        <taxon>Vertebrata</taxon>
        <taxon>Euteleostomi</taxon>
        <taxon>Mammalia</taxon>
        <taxon>Eutheria</taxon>
        <taxon>Euarchontoglires</taxon>
        <taxon>Glires</taxon>
        <taxon>Rodentia</taxon>
        <taxon>Sciuromorpha</taxon>
        <taxon>Sciuridae</taxon>
        <taxon>Sciurinae</taxon>
        <taxon>Sciurini</taxon>
        <taxon>Sciurus</taxon>
    </lineage>
</organism>
<name>A0AA41NIH9_SCICA</name>
<evidence type="ECO:0000313" key="2">
    <source>
        <dbReference type="Proteomes" id="UP001166674"/>
    </source>
</evidence>
<gene>
    <name evidence="1" type="ORF">SUZIE_211160</name>
</gene>
<keyword evidence="2" id="KW-1185">Reference proteome</keyword>
<reference evidence="1" key="1">
    <citation type="submission" date="2020-03" db="EMBL/GenBank/DDBJ databases">
        <title>Studies in the Genomics of Life Span.</title>
        <authorList>
            <person name="Glass D."/>
        </authorList>
    </citation>
    <scope>NUCLEOTIDE SEQUENCE</scope>
    <source>
        <strain evidence="1">SUZIE</strain>
        <tissue evidence="1">Muscle</tissue>
    </source>
</reference>
<dbReference type="Proteomes" id="UP001166674">
    <property type="component" value="Unassembled WGS sequence"/>
</dbReference>
<proteinExistence type="predicted"/>
<dbReference type="AlphaFoldDB" id="A0AA41NIH9"/>